<keyword evidence="3" id="KW-0653">Protein transport</keyword>
<dbReference type="STRING" id="395493.BegalDRAFT_3305"/>
<dbReference type="PANTHER" id="PTHR36918">
    <property type="match status" value="1"/>
</dbReference>
<dbReference type="Gene3D" id="3.10.420.10">
    <property type="entry name" value="SecB-like"/>
    <property type="match status" value="1"/>
</dbReference>
<keyword evidence="6" id="KW-1185">Reference proteome</keyword>
<dbReference type="SUPFAM" id="SSF54611">
    <property type="entry name" value="SecB-like"/>
    <property type="match status" value="1"/>
</dbReference>
<name>I3CKI1_9GAMM</name>
<sequence length="146" mass="16437">MNTESQEIQMKIKLESVQVLNLNFKSLSIDSSITQEMSVSMQLSVTQNKYDDTNKRSFIVSFLIDLKRQDDSLSISIEAIAIFSTTEIVDEQFLGSSFATVNAPAIAFPFVRAYIANFTLNSGFNPIMLPSFNFQAMQRAKSELKE</sequence>
<dbReference type="InterPro" id="IPR035958">
    <property type="entry name" value="SecB-like_sf"/>
</dbReference>
<dbReference type="RefSeq" id="WP_002691911.1">
    <property type="nucleotide sequence ID" value="NZ_JH600070.1"/>
</dbReference>
<reference evidence="5 6" key="1">
    <citation type="submission" date="2011-11" db="EMBL/GenBank/DDBJ databases">
        <title>Improved High-Quality Draft sequence of Beggiatoa alba B18lD.</title>
        <authorList>
            <consortium name="US DOE Joint Genome Institute"/>
            <person name="Lucas S."/>
            <person name="Han J."/>
            <person name="Lapidus A."/>
            <person name="Cheng J.-F."/>
            <person name="Goodwin L."/>
            <person name="Pitluck S."/>
            <person name="Peters L."/>
            <person name="Mikhailova N."/>
            <person name="Held B."/>
            <person name="Detter J.C."/>
            <person name="Han C."/>
            <person name="Tapia R."/>
            <person name="Land M."/>
            <person name="Hauser L."/>
            <person name="Kyrpides N."/>
            <person name="Ivanova N."/>
            <person name="Pagani I."/>
            <person name="Samuel K."/>
            <person name="Teske A."/>
            <person name="Mueller J."/>
            <person name="Woyke T."/>
        </authorList>
    </citation>
    <scope>NUCLEOTIDE SEQUENCE [LARGE SCALE GENOMIC DNA]</scope>
    <source>
        <strain evidence="5 6">B18LD</strain>
    </source>
</reference>
<dbReference type="EMBL" id="JH600070">
    <property type="protein sequence ID" value="EIJ44124.1"/>
    <property type="molecule type" value="Genomic_DNA"/>
</dbReference>
<proteinExistence type="inferred from homology"/>
<dbReference type="PANTHER" id="PTHR36918:SF1">
    <property type="entry name" value="PROTEIN-EXPORT PROTEIN SECB"/>
    <property type="match status" value="1"/>
</dbReference>
<dbReference type="GO" id="GO:0015031">
    <property type="term" value="P:protein transport"/>
    <property type="evidence" value="ECO:0007669"/>
    <property type="project" value="UniProtKB-KW"/>
</dbReference>
<evidence type="ECO:0000256" key="3">
    <source>
        <dbReference type="ARBA" id="ARBA00022927"/>
    </source>
</evidence>
<dbReference type="HOGENOM" id="CLU_136678_5_0_6"/>
<evidence type="ECO:0000256" key="2">
    <source>
        <dbReference type="ARBA" id="ARBA00022448"/>
    </source>
</evidence>
<gene>
    <name evidence="5" type="ORF">BegalDRAFT_3305</name>
</gene>
<accession>I3CKI1</accession>
<comment type="similarity">
    <text evidence="1">Belongs to the SecB family.</text>
</comment>
<dbReference type="GO" id="GO:0051082">
    <property type="term" value="F:unfolded protein binding"/>
    <property type="evidence" value="ECO:0007669"/>
    <property type="project" value="InterPro"/>
</dbReference>
<keyword evidence="4" id="KW-0811">Translocation</keyword>
<dbReference type="OrthoDB" id="983047at2"/>
<evidence type="ECO:0000256" key="1">
    <source>
        <dbReference type="ARBA" id="ARBA00009990"/>
    </source>
</evidence>
<organism evidence="5 6">
    <name type="scientific">Beggiatoa alba B18LD</name>
    <dbReference type="NCBI Taxonomy" id="395493"/>
    <lineage>
        <taxon>Bacteria</taxon>
        <taxon>Pseudomonadati</taxon>
        <taxon>Pseudomonadota</taxon>
        <taxon>Gammaproteobacteria</taxon>
        <taxon>Thiotrichales</taxon>
        <taxon>Thiotrichaceae</taxon>
        <taxon>Beggiatoa</taxon>
    </lineage>
</organism>
<dbReference type="Proteomes" id="UP000005744">
    <property type="component" value="Unassembled WGS sequence"/>
</dbReference>
<dbReference type="Pfam" id="PF02556">
    <property type="entry name" value="SecB"/>
    <property type="match status" value="1"/>
</dbReference>
<evidence type="ECO:0000313" key="6">
    <source>
        <dbReference type="Proteomes" id="UP000005744"/>
    </source>
</evidence>
<evidence type="ECO:0000256" key="4">
    <source>
        <dbReference type="ARBA" id="ARBA00023010"/>
    </source>
</evidence>
<dbReference type="GO" id="GO:0051262">
    <property type="term" value="P:protein tetramerization"/>
    <property type="evidence" value="ECO:0007669"/>
    <property type="project" value="InterPro"/>
</dbReference>
<dbReference type="InterPro" id="IPR003708">
    <property type="entry name" value="SecB"/>
</dbReference>
<protein>
    <submittedName>
        <fullName evidence="5">Preprotein translocase subunit SecB</fullName>
    </submittedName>
</protein>
<dbReference type="AlphaFoldDB" id="I3CKI1"/>
<keyword evidence="2" id="KW-0813">Transport</keyword>
<dbReference type="eggNOG" id="COG1952">
    <property type="taxonomic scope" value="Bacteria"/>
</dbReference>
<evidence type="ECO:0000313" key="5">
    <source>
        <dbReference type="EMBL" id="EIJ44124.1"/>
    </source>
</evidence>